<sequence>MFRTFPQIFWKVERFLALILSSFWGTVRLTIALSLLIWLGVMQSAILGHFESHISHEFVFSNAVPLASFNNTVTNTVDFRVITHPPAQLVKYVSVSHNVLPLGILKRNIINKKTAVIKIPLLPEGDWTIANVGVVPNGEQITITRASCEHLPSVKNIWHNNTIDFLDLAVLPTPWSTKHVKLVSSPHLATPGNTAVMKFAEFAHNISVIDKETEIYQHLQGSEVAPRFLGHVTENRGSRVVGFLIEYVEPRPQKGVPNLFTGARDERCNDALASLHELGIAHNDAYPRNCLIRQNGKAVLIDFDQATRGKGDFSRDMALMNTAA</sequence>
<evidence type="ECO:0008006" key="4">
    <source>
        <dbReference type="Google" id="ProtNLM"/>
    </source>
</evidence>
<comment type="caution">
    <text evidence="2">The sequence shown here is derived from an EMBL/GenBank/DDBJ whole genome shotgun (WGS) entry which is preliminary data.</text>
</comment>
<evidence type="ECO:0000313" key="2">
    <source>
        <dbReference type="EMBL" id="KAK5625186.1"/>
    </source>
</evidence>
<dbReference type="Pfam" id="PF06293">
    <property type="entry name" value="Kdo"/>
    <property type="match status" value="1"/>
</dbReference>
<dbReference type="AlphaFoldDB" id="A0AAN7UGJ0"/>
<keyword evidence="1" id="KW-1133">Transmembrane helix</keyword>
<gene>
    <name evidence="2" type="ORF">RRF57_000902</name>
</gene>
<dbReference type="SUPFAM" id="SSF56112">
    <property type="entry name" value="Protein kinase-like (PK-like)"/>
    <property type="match status" value="1"/>
</dbReference>
<protein>
    <recommendedName>
        <fullName evidence="4">Protein kinase domain-containing protein</fullName>
    </recommendedName>
</protein>
<keyword evidence="1" id="KW-0812">Transmembrane</keyword>
<feature type="transmembrane region" description="Helical" evidence="1">
    <location>
        <begin position="15"/>
        <end position="39"/>
    </location>
</feature>
<dbReference type="InterPro" id="IPR011009">
    <property type="entry name" value="Kinase-like_dom_sf"/>
</dbReference>
<name>A0AAN7UGJ0_9PEZI</name>
<dbReference type="Gene3D" id="1.10.510.10">
    <property type="entry name" value="Transferase(Phosphotransferase) domain 1"/>
    <property type="match status" value="1"/>
</dbReference>
<proteinExistence type="predicted"/>
<accession>A0AAN7UGJ0</accession>
<evidence type="ECO:0000256" key="1">
    <source>
        <dbReference type="SAM" id="Phobius"/>
    </source>
</evidence>
<evidence type="ECO:0000313" key="3">
    <source>
        <dbReference type="Proteomes" id="UP001305414"/>
    </source>
</evidence>
<keyword evidence="3" id="KW-1185">Reference proteome</keyword>
<organism evidence="2 3">
    <name type="scientific">Xylaria bambusicola</name>
    <dbReference type="NCBI Taxonomy" id="326684"/>
    <lineage>
        <taxon>Eukaryota</taxon>
        <taxon>Fungi</taxon>
        <taxon>Dikarya</taxon>
        <taxon>Ascomycota</taxon>
        <taxon>Pezizomycotina</taxon>
        <taxon>Sordariomycetes</taxon>
        <taxon>Xylariomycetidae</taxon>
        <taxon>Xylariales</taxon>
        <taxon>Xylariaceae</taxon>
        <taxon>Xylaria</taxon>
    </lineage>
</organism>
<dbReference type="Proteomes" id="UP001305414">
    <property type="component" value="Unassembled WGS sequence"/>
</dbReference>
<keyword evidence="1" id="KW-0472">Membrane</keyword>
<dbReference type="EMBL" id="JAWHQM010000002">
    <property type="protein sequence ID" value="KAK5625186.1"/>
    <property type="molecule type" value="Genomic_DNA"/>
</dbReference>
<reference evidence="2 3" key="1">
    <citation type="submission" date="2023-10" db="EMBL/GenBank/DDBJ databases">
        <title>Draft genome sequence of Xylaria bambusicola isolate GMP-LS, the root and basal stem rot pathogen of sugarcane in Indonesia.</title>
        <authorList>
            <person name="Selvaraj P."/>
            <person name="Muralishankar V."/>
            <person name="Muruganantham S."/>
            <person name="Sp S."/>
            <person name="Haryani S."/>
            <person name="Lau K.J.X."/>
            <person name="Naqvi N.I."/>
        </authorList>
    </citation>
    <scope>NUCLEOTIDE SEQUENCE [LARGE SCALE GENOMIC DNA]</scope>
    <source>
        <strain evidence="2">GMP-LS</strain>
    </source>
</reference>